<evidence type="ECO:0000256" key="2">
    <source>
        <dbReference type="ARBA" id="ARBA00009347"/>
    </source>
</evidence>
<dbReference type="AlphaFoldDB" id="A0A554X1B9"/>
<dbReference type="GO" id="GO:0050660">
    <property type="term" value="F:flavin adenine dinucleotide binding"/>
    <property type="evidence" value="ECO:0007669"/>
    <property type="project" value="InterPro"/>
</dbReference>
<keyword evidence="3" id="KW-0285">Flavoprotein</keyword>
<dbReference type="GO" id="GO:0003995">
    <property type="term" value="F:acyl-CoA dehydrogenase activity"/>
    <property type="evidence" value="ECO:0007669"/>
    <property type="project" value="TreeGrafter"/>
</dbReference>
<dbReference type="SUPFAM" id="SSF56645">
    <property type="entry name" value="Acyl-CoA dehydrogenase NM domain-like"/>
    <property type="match status" value="1"/>
</dbReference>
<protein>
    <submittedName>
        <fullName evidence="8">Acryloyl-CoA reductase (NADH)</fullName>
        <ecNumber evidence="8">1.3.1.95</ecNumber>
    </submittedName>
</protein>
<proteinExistence type="inferred from homology"/>
<dbReference type="PANTHER" id="PTHR43884:SF20">
    <property type="entry name" value="ACYL-COA DEHYDROGENASE FADE28"/>
    <property type="match status" value="1"/>
</dbReference>
<dbReference type="Proteomes" id="UP000318542">
    <property type="component" value="Unassembled WGS sequence"/>
</dbReference>
<dbReference type="GO" id="GO:0043958">
    <property type="term" value="F:acryloyl-CoA reductase (NADH) activity"/>
    <property type="evidence" value="ECO:0007669"/>
    <property type="project" value="UniProtKB-EC"/>
</dbReference>
<evidence type="ECO:0000313" key="9">
    <source>
        <dbReference type="Proteomes" id="UP000318542"/>
    </source>
</evidence>
<comment type="cofactor">
    <cofactor evidence="1">
        <name>FAD</name>
        <dbReference type="ChEBI" id="CHEBI:57692"/>
    </cofactor>
</comment>
<dbReference type="InterPro" id="IPR046373">
    <property type="entry name" value="Acyl-CoA_Oxase/DH_mid-dom_sf"/>
</dbReference>
<evidence type="ECO:0000256" key="4">
    <source>
        <dbReference type="ARBA" id="ARBA00022827"/>
    </source>
</evidence>
<evidence type="ECO:0000256" key="3">
    <source>
        <dbReference type="ARBA" id="ARBA00022630"/>
    </source>
</evidence>
<dbReference type="Gene3D" id="2.40.110.10">
    <property type="entry name" value="Butyryl-CoA Dehydrogenase, subunit A, domain 2"/>
    <property type="match status" value="1"/>
</dbReference>
<evidence type="ECO:0000256" key="5">
    <source>
        <dbReference type="ARBA" id="ARBA00023002"/>
    </source>
</evidence>
<keyword evidence="9" id="KW-1185">Reference proteome</keyword>
<dbReference type="InterPro" id="IPR009100">
    <property type="entry name" value="AcylCoA_DH/oxidase_NM_dom_sf"/>
</dbReference>
<dbReference type="CDD" id="cd00567">
    <property type="entry name" value="ACAD"/>
    <property type="match status" value="1"/>
</dbReference>
<dbReference type="SUPFAM" id="SSF47203">
    <property type="entry name" value="Acyl-CoA dehydrogenase C-terminal domain-like"/>
    <property type="match status" value="1"/>
</dbReference>
<name>A0A554X1B9_9BURK</name>
<dbReference type="EC" id="1.3.1.95" evidence="8"/>
<evidence type="ECO:0000259" key="6">
    <source>
        <dbReference type="Pfam" id="PF00441"/>
    </source>
</evidence>
<gene>
    <name evidence="8" type="primary">acrC</name>
    <name evidence="8" type="ORF">Tther_01370</name>
</gene>
<dbReference type="Pfam" id="PF02771">
    <property type="entry name" value="Acyl-CoA_dh_N"/>
    <property type="match status" value="1"/>
</dbReference>
<accession>A0A554X1B9</accession>
<dbReference type="Gene3D" id="1.10.540.10">
    <property type="entry name" value="Acyl-CoA dehydrogenase/oxidase, N-terminal domain"/>
    <property type="match status" value="1"/>
</dbReference>
<evidence type="ECO:0000313" key="8">
    <source>
        <dbReference type="EMBL" id="TSE29634.1"/>
    </source>
</evidence>
<feature type="domain" description="Acyl-CoA dehydrogenase/oxidase N-terminal" evidence="7">
    <location>
        <begin position="6"/>
        <end position="115"/>
    </location>
</feature>
<keyword evidence="4" id="KW-0274">FAD</keyword>
<dbReference type="Pfam" id="PF00441">
    <property type="entry name" value="Acyl-CoA_dh_1"/>
    <property type="match status" value="1"/>
</dbReference>
<sequence>MDFDFSDEQMQLRDAVQRWAERSYGFERRRAIAAAGGFDTNVWRELTELGLTGLTIPTAHGGMGLGAVEAMVAHEALGASLLLEPLLPLHVAAAVLQHHADAAAQAAWLPRMAEGTLVVLAHVERHGHHRLDACTTTAVADGATWRLSGRKHVVPAGDHAAAWLVPARLDGALALFGVERGAPGTSVTGYPTQDGSRAAEVVLDNAPGQLVCRDGAAALAWAQDVGIALVAAQAVGVMDRTLALTLEYLNTRKQFGVPIGSFQALRHRAADMKMALELARGMSMYASLRLATPEAQRRQALARTKVQVGQSMRFVGQQAVQLHGGIGVTDEYLVSHCFKRLTQLELTFGDTLHHLGEVAARMTDEAGVAA</sequence>
<dbReference type="InterPro" id="IPR037069">
    <property type="entry name" value="AcylCoA_DH/ox_N_sf"/>
</dbReference>
<dbReference type="InterPro" id="IPR013786">
    <property type="entry name" value="AcylCoA_DH/ox_N"/>
</dbReference>
<organism evidence="8 9">
    <name type="scientific">Tepidimonas thermarum</name>
    <dbReference type="NCBI Taxonomy" id="335431"/>
    <lineage>
        <taxon>Bacteria</taxon>
        <taxon>Pseudomonadati</taxon>
        <taxon>Pseudomonadota</taxon>
        <taxon>Betaproteobacteria</taxon>
        <taxon>Burkholderiales</taxon>
        <taxon>Tepidimonas</taxon>
    </lineage>
</organism>
<dbReference type="Gene3D" id="1.20.140.10">
    <property type="entry name" value="Butyryl-CoA Dehydrogenase, subunit A, domain 3"/>
    <property type="match status" value="1"/>
</dbReference>
<dbReference type="OrthoDB" id="9770681at2"/>
<dbReference type="InterPro" id="IPR036250">
    <property type="entry name" value="AcylCo_DH-like_C"/>
</dbReference>
<evidence type="ECO:0000259" key="7">
    <source>
        <dbReference type="Pfam" id="PF02771"/>
    </source>
</evidence>
<feature type="domain" description="Acyl-CoA dehydrogenase/oxidase C-terminal" evidence="6">
    <location>
        <begin position="218"/>
        <end position="362"/>
    </location>
</feature>
<evidence type="ECO:0000256" key="1">
    <source>
        <dbReference type="ARBA" id="ARBA00001974"/>
    </source>
</evidence>
<comment type="similarity">
    <text evidence="2">Belongs to the acyl-CoA dehydrogenase family.</text>
</comment>
<reference evidence="8 9" key="1">
    <citation type="submission" date="2019-07" db="EMBL/GenBank/DDBJ databases">
        <title>Tepidimonas thermarum AA-1 draft genome.</title>
        <authorList>
            <person name="Da Costa M.S."/>
            <person name="Froufe H.J.C."/>
            <person name="Egas C."/>
            <person name="Albuquerque L."/>
        </authorList>
    </citation>
    <scope>NUCLEOTIDE SEQUENCE [LARGE SCALE GENOMIC DNA]</scope>
    <source>
        <strain evidence="8 9">AA-1</strain>
    </source>
</reference>
<dbReference type="RefSeq" id="WP_143902255.1">
    <property type="nucleotide sequence ID" value="NZ_VJOL01000022.1"/>
</dbReference>
<comment type="caution">
    <text evidence="8">The sequence shown here is derived from an EMBL/GenBank/DDBJ whole genome shotgun (WGS) entry which is preliminary data.</text>
</comment>
<dbReference type="InterPro" id="IPR009075">
    <property type="entry name" value="AcylCo_DH/oxidase_C"/>
</dbReference>
<dbReference type="EMBL" id="VJOL01000022">
    <property type="protein sequence ID" value="TSE29634.1"/>
    <property type="molecule type" value="Genomic_DNA"/>
</dbReference>
<keyword evidence="5 8" id="KW-0560">Oxidoreductase</keyword>
<dbReference type="PANTHER" id="PTHR43884">
    <property type="entry name" value="ACYL-COA DEHYDROGENASE"/>
    <property type="match status" value="1"/>
</dbReference>